<keyword evidence="4" id="KW-1185">Reference proteome</keyword>
<gene>
    <name evidence="3" type="ORF">HKI87_06g43500</name>
</gene>
<evidence type="ECO:0000313" key="3">
    <source>
        <dbReference type="EMBL" id="WZN62808.1"/>
    </source>
</evidence>
<feature type="domain" description="DRBM" evidence="2">
    <location>
        <begin position="57"/>
        <end position="118"/>
    </location>
</feature>
<proteinExistence type="predicted"/>
<keyword evidence="1" id="KW-0694">RNA-binding</keyword>
<dbReference type="AlphaFoldDB" id="A0AAX4P9N8"/>
<evidence type="ECO:0000256" key="1">
    <source>
        <dbReference type="PROSITE-ProRule" id="PRU00266"/>
    </source>
</evidence>
<dbReference type="Proteomes" id="UP001472866">
    <property type="component" value="Chromosome 06"/>
</dbReference>
<dbReference type="EMBL" id="CP151506">
    <property type="protein sequence ID" value="WZN62808.1"/>
    <property type="molecule type" value="Genomic_DNA"/>
</dbReference>
<dbReference type="SUPFAM" id="SSF54768">
    <property type="entry name" value="dsRNA-binding domain-like"/>
    <property type="match status" value="1"/>
</dbReference>
<dbReference type="Pfam" id="PF00035">
    <property type="entry name" value="dsrm"/>
    <property type="match status" value="1"/>
</dbReference>
<dbReference type="SMART" id="SM00358">
    <property type="entry name" value="DSRM"/>
    <property type="match status" value="1"/>
</dbReference>
<sequence>MILAQAARGLRSPGARILGSFSGVQLAPRFCRGRPVPPRVAVAAHDGDEGRMSSLKNKRSVLNEMSQKNGIAAPEYKEVLRTGPIHEPKFQYTVAFGGVEARGGSQSTKSLAMEAAAQAWYEGNGGLGPSVPRSLEEAVAETSQKDEADLAQTGTLVLVDLDNMPKCLLSLDSFMRETEDHGVCEVIAYSSMSYNPSHPMPAYVEYRRANSMDRDAADILMVFETGLMLTELIAPHRRVKSVVVVSKDHFATRLKEILQSKGVDAHHVCNYQDLGSVLGLAAGSWRS</sequence>
<evidence type="ECO:0000259" key="2">
    <source>
        <dbReference type="PROSITE" id="PS50137"/>
    </source>
</evidence>
<reference evidence="3 4" key="1">
    <citation type="submission" date="2024-03" db="EMBL/GenBank/DDBJ databases">
        <title>Complete genome sequence of the green alga Chloropicon roscoffensis RCC1871.</title>
        <authorList>
            <person name="Lemieux C."/>
            <person name="Pombert J.-F."/>
            <person name="Otis C."/>
            <person name="Turmel M."/>
        </authorList>
    </citation>
    <scope>NUCLEOTIDE SEQUENCE [LARGE SCALE GENOMIC DNA]</scope>
    <source>
        <strain evidence="3 4">RCC1871</strain>
    </source>
</reference>
<dbReference type="Gene3D" id="3.30.160.20">
    <property type="match status" value="1"/>
</dbReference>
<name>A0AAX4P9N8_9CHLO</name>
<dbReference type="CDD" id="cd10845">
    <property type="entry name" value="DSRM_RNAse_III_family"/>
    <property type="match status" value="1"/>
</dbReference>
<organism evidence="3 4">
    <name type="scientific">Chloropicon roscoffensis</name>
    <dbReference type="NCBI Taxonomy" id="1461544"/>
    <lineage>
        <taxon>Eukaryota</taxon>
        <taxon>Viridiplantae</taxon>
        <taxon>Chlorophyta</taxon>
        <taxon>Chloropicophyceae</taxon>
        <taxon>Chloropicales</taxon>
        <taxon>Chloropicaceae</taxon>
        <taxon>Chloropicon</taxon>
    </lineage>
</organism>
<evidence type="ECO:0000313" key="4">
    <source>
        <dbReference type="Proteomes" id="UP001472866"/>
    </source>
</evidence>
<dbReference type="GO" id="GO:0003723">
    <property type="term" value="F:RNA binding"/>
    <property type="evidence" value="ECO:0007669"/>
    <property type="project" value="UniProtKB-UniRule"/>
</dbReference>
<dbReference type="InterPro" id="IPR014720">
    <property type="entry name" value="dsRBD_dom"/>
</dbReference>
<accession>A0AAX4P9N8</accession>
<dbReference type="PROSITE" id="PS50137">
    <property type="entry name" value="DS_RBD"/>
    <property type="match status" value="1"/>
</dbReference>
<protein>
    <submittedName>
        <fullName evidence="3">Double-stranded RNA binding protein</fullName>
    </submittedName>
</protein>